<protein>
    <recommendedName>
        <fullName evidence="4">PiggyBac transposable element-derived protein domain-containing protein</fullName>
    </recommendedName>
</protein>
<evidence type="ECO:0000313" key="2">
    <source>
        <dbReference type="EMBL" id="OCK82096.1"/>
    </source>
</evidence>
<evidence type="ECO:0000256" key="1">
    <source>
        <dbReference type="SAM" id="MobiDB-lite"/>
    </source>
</evidence>
<feature type="compositionally biased region" description="Pro residues" evidence="1">
    <location>
        <begin position="26"/>
        <end position="35"/>
    </location>
</feature>
<proteinExistence type="predicted"/>
<dbReference type="AlphaFoldDB" id="A0A8E2EDM9"/>
<dbReference type="OrthoDB" id="7615782at2759"/>
<name>A0A8E2EDM9_9PEZI</name>
<sequence>MPRELNDIDSVRKSDPCTKQSKKPQPEPWALPPSTPLLIDDYYDPEEAYLPPGLGQHDPLALFQLFFNDEMVDKMVEWTNRHAATHTIVEEAEPLGRPRKWKPAQGLVGANT</sequence>
<keyword evidence="3" id="KW-1185">Reference proteome</keyword>
<dbReference type="Proteomes" id="UP000250266">
    <property type="component" value="Unassembled WGS sequence"/>
</dbReference>
<feature type="region of interest" description="Disordered" evidence="1">
    <location>
        <begin position="1"/>
        <end position="38"/>
    </location>
</feature>
<reference evidence="2 3" key="1">
    <citation type="journal article" date="2016" name="Nat. Commun.">
        <title>Ectomycorrhizal ecology is imprinted in the genome of the dominant symbiotic fungus Cenococcum geophilum.</title>
        <authorList>
            <consortium name="DOE Joint Genome Institute"/>
            <person name="Peter M."/>
            <person name="Kohler A."/>
            <person name="Ohm R.A."/>
            <person name="Kuo A."/>
            <person name="Krutzmann J."/>
            <person name="Morin E."/>
            <person name="Arend M."/>
            <person name="Barry K.W."/>
            <person name="Binder M."/>
            <person name="Choi C."/>
            <person name="Clum A."/>
            <person name="Copeland A."/>
            <person name="Grisel N."/>
            <person name="Haridas S."/>
            <person name="Kipfer T."/>
            <person name="LaButti K."/>
            <person name="Lindquist E."/>
            <person name="Lipzen A."/>
            <person name="Maire R."/>
            <person name="Meier B."/>
            <person name="Mihaltcheva S."/>
            <person name="Molinier V."/>
            <person name="Murat C."/>
            <person name="Poggeler S."/>
            <person name="Quandt C.A."/>
            <person name="Sperisen C."/>
            <person name="Tritt A."/>
            <person name="Tisserant E."/>
            <person name="Crous P.W."/>
            <person name="Henrissat B."/>
            <person name="Nehls U."/>
            <person name="Egli S."/>
            <person name="Spatafora J.W."/>
            <person name="Grigoriev I.V."/>
            <person name="Martin F.M."/>
        </authorList>
    </citation>
    <scope>NUCLEOTIDE SEQUENCE [LARGE SCALE GENOMIC DNA]</scope>
    <source>
        <strain evidence="2 3">CBS 459.81</strain>
    </source>
</reference>
<accession>A0A8E2EDM9</accession>
<evidence type="ECO:0000313" key="3">
    <source>
        <dbReference type="Proteomes" id="UP000250266"/>
    </source>
</evidence>
<gene>
    <name evidence="2" type="ORF">K432DRAFT_403217</name>
</gene>
<feature type="compositionally biased region" description="Basic and acidic residues" evidence="1">
    <location>
        <begin position="1"/>
        <end position="16"/>
    </location>
</feature>
<dbReference type="EMBL" id="KV744899">
    <property type="protein sequence ID" value="OCK82096.1"/>
    <property type="molecule type" value="Genomic_DNA"/>
</dbReference>
<organism evidence="2 3">
    <name type="scientific">Lepidopterella palustris CBS 459.81</name>
    <dbReference type="NCBI Taxonomy" id="1314670"/>
    <lineage>
        <taxon>Eukaryota</taxon>
        <taxon>Fungi</taxon>
        <taxon>Dikarya</taxon>
        <taxon>Ascomycota</taxon>
        <taxon>Pezizomycotina</taxon>
        <taxon>Dothideomycetes</taxon>
        <taxon>Pleosporomycetidae</taxon>
        <taxon>Mytilinidiales</taxon>
        <taxon>Argynnaceae</taxon>
        <taxon>Lepidopterella</taxon>
    </lineage>
</organism>
<evidence type="ECO:0008006" key="4">
    <source>
        <dbReference type="Google" id="ProtNLM"/>
    </source>
</evidence>